<dbReference type="EMBL" id="PZZL01000009">
    <property type="protein sequence ID" value="PTM51813.1"/>
    <property type="molecule type" value="Genomic_DNA"/>
</dbReference>
<feature type="region of interest" description="Disordered" evidence="1">
    <location>
        <begin position="252"/>
        <end position="280"/>
    </location>
</feature>
<keyword evidence="2" id="KW-0472">Membrane</keyword>
<protein>
    <submittedName>
        <fullName evidence="3">Uncharacterized protein</fullName>
    </submittedName>
</protein>
<keyword evidence="2" id="KW-1133">Transmembrane helix</keyword>
<comment type="caution">
    <text evidence="3">The sequence shown here is derived from an EMBL/GenBank/DDBJ whole genome shotgun (WGS) entry which is preliminary data.</text>
</comment>
<organism evidence="3 4">
    <name type="scientific">Phreatobacter oligotrophus</name>
    <dbReference type="NCBI Taxonomy" id="1122261"/>
    <lineage>
        <taxon>Bacteria</taxon>
        <taxon>Pseudomonadati</taxon>
        <taxon>Pseudomonadota</taxon>
        <taxon>Alphaproteobacteria</taxon>
        <taxon>Hyphomicrobiales</taxon>
        <taxon>Phreatobacteraceae</taxon>
        <taxon>Phreatobacter</taxon>
    </lineage>
</organism>
<gene>
    <name evidence="3" type="ORF">C8P69_109100</name>
</gene>
<evidence type="ECO:0000313" key="3">
    <source>
        <dbReference type="EMBL" id="PTM51813.1"/>
    </source>
</evidence>
<keyword evidence="4" id="KW-1185">Reference proteome</keyword>
<dbReference type="Proteomes" id="UP000241808">
    <property type="component" value="Unassembled WGS sequence"/>
</dbReference>
<accession>A0A2T4YYK2</accession>
<name>A0A2T4YYK2_9HYPH</name>
<proteinExistence type="predicted"/>
<sequence length="280" mass="29919">MVCTRLEDGSVYSAVEPRLKIQDRRTTSALLALCGFVVLACLPIALFWSIAAGDVTPSATIRPTLAPPPVASEPLEPTWRTVANRHAGFDVDAPRWRSLGQETLLQRRSDGLSREVFQFGNASDFRRHAAIVIDRGEIDAVSPLAGLTAMFADLGVPATRVIANPLPLVTKFGPMATADMAIETEDNGKSCLAFALREAEAGIAIAGWVCNGGPELVSRQEASCFVDRVFSVGVRDQQVAAIFAKAELARQPCPAPPAGAQPAPVSERNGRPAPLRLNRL</sequence>
<keyword evidence="2" id="KW-0812">Transmembrane</keyword>
<evidence type="ECO:0000256" key="1">
    <source>
        <dbReference type="SAM" id="MobiDB-lite"/>
    </source>
</evidence>
<evidence type="ECO:0000313" key="4">
    <source>
        <dbReference type="Proteomes" id="UP000241808"/>
    </source>
</evidence>
<evidence type="ECO:0000256" key="2">
    <source>
        <dbReference type="SAM" id="Phobius"/>
    </source>
</evidence>
<dbReference type="AlphaFoldDB" id="A0A2T4YYK2"/>
<feature type="transmembrane region" description="Helical" evidence="2">
    <location>
        <begin position="28"/>
        <end position="51"/>
    </location>
</feature>
<reference evidence="3 4" key="1">
    <citation type="submission" date="2018-04" db="EMBL/GenBank/DDBJ databases">
        <title>Genomic Encyclopedia of Archaeal and Bacterial Type Strains, Phase II (KMG-II): from individual species to whole genera.</title>
        <authorList>
            <person name="Goeker M."/>
        </authorList>
    </citation>
    <scope>NUCLEOTIDE SEQUENCE [LARGE SCALE GENOMIC DNA]</scope>
    <source>
        <strain evidence="3 4">DSM 25521</strain>
    </source>
</reference>